<comment type="caution">
    <text evidence="2">The sequence shown here is derived from an EMBL/GenBank/DDBJ whole genome shotgun (WGS) entry which is preliminary data.</text>
</comment>
<organism evidence="2 3">
    <name type="scientific">Haematococcus lacustris</name>
    <name type="common">Green alga</name>
    <name type="synonym">Haematococcus pluvialis</name>
    <dbReference type="NCBI Taxonomy" id="44745"/>
    <lineage>
        <taxon>Eukaryota</taxon>
        <taxon>Viridiplantae</taxon>
        <taxon>Chlorophyta</taxon>
        <taxon>core chlorophytes</taxon>
        <taxon>Chlorophyceae</taxon>
        <taxon>CS clade</taxon>
        <taxon>Chlamydomonadales</taxon>
        <taxon>Haematococcaceae</taxon>
        <taxon>Haematococcus</taxon>
    </lineage>
</organism>
<evidence type="ECO:0000256" key="1">
    <source>
        <dbReference type="SAM" id="MobiDB-lite"/>
    </source>
</evidence>
<feature type="compositionally biased region" description="Basic residues" evidence="1">
    <location>
        <begin position="9"/>
        <end position="18"/>
    </location>
</feature>
<proteinExistence type="predicted"/>
<keyword evidence="3" id="KW-1185">Reference proteome</keyword>
<feature type="region of interest" description="Disordered" evidence="1">
    <location>
        <begin position="1"/>
        <end position="24"/>
    </location>
</feature>
<protein>
    <submittedName>
        <fullName evidence="2">Uncharacterized protein</fullName>
    </submittedName>
</protein>
<evidence type="ECO:0000313" key="2">
    <source>
        <dbReference type="EMBL" id="GFH20843.1"/>
    </source>
</evidence>
<dbReference type="AlphaFoldDB" id="A0A699ZE06"/>
<dbReference type="Proteomes" id="UP000485058">
    <property type="component" value="Unassembled WGS sequence"/>
</dbReference>
<evidence type="ECO:0000313" key="3">
    <source>
        <dbReference type="Proteomes" id="UP000485058"/>
    </source>
</evidence>
<gene>
    <name evidence="2" type="ORF">HaLaN_18035</name>
</gene>
<sequence>MPAKERKNTAKQKPRPKKCPQWQGLCSLASGKKREDWREGWKTQLHQVIKVPGGAVLRGCKKTPAA</sequence>
<name>A0A699ZE06_HAELA</name>
<accession>A0A699ZE06</accession>
<reference evidence="2 3" key="1">
    <citation type="submission" date="2020-02" db="EMBL/GenBank/DDBJ databases">
        <title>Draft genome sequence of Haematococcus lacustris strain NIES-144.</title>
        <authorList>
            <person name="Morimoto D."/>
            <person name="Nakagawa S."/>
            <person name="Yoshida T."/>
            <person name="Sawayama S."/>
        </authorList>
    </citation>
    <scope>NUCLEOTIDE SEQUENCE [LARGE SCALE GENOMIC DNA]</scope>
    <source>
        <strain evidence="2 3">NIES-144</strain>
    </source>
</reference>
<dbReference type="EMBL" id="BLLF01001708">
    <property type="protein sequence ID" value="GFH20843.1"/>
    <property type="molecule type" value="Genomic_DNA"/>
</dbReference>